<dbReference type="Gramene" id="ERN12019">
    <property type="protein sequence ID" value="ERN12019"/>
    <property type="gene ID" value="AMTR_s00165p00058610"/>
</dbReference>
<evidence type="ECO:0000313" key="8">
    <source>
        <dbReference type="Proteomes" id="UP000017836"/>
    </source>
</evidence>
<comment type="subcellular location">
    <subcellularLocation>
        <location evidence="1">Membrane</location>
        <topology evidence="1">Multi-pass membrane protein</topology>
    </subcellularLocation>
</comment>
<dbReference type="HOGENOM" id="CLU_009313_4_1_1"/>
<gene>
    <name evidence="7" type="ORF">AMTR_s00165p00058610</name>
</gene>
<feature type="transmembrane region" description="Helical" evidence="6">
    <location>
        <begin position="225"/>
        <end position="244"/>
    </location>
</feature>
<feature type="transmembrane region" description="Helical" evidence="6">
    <location>
        <begin position="545"/>
        <end position="566"/>
    </location>
</feature>
<keyword evidence="5 6" id="KW-0472">Membrane</keyword>
<evidence type="ECO:0000256" key="5">
    <source>
        <dbReference type="ARBA" id="ARBA00023136"/>
    </source>
</evidence>
<feature type="transmembrane region" description="Helical" evidence="6">
    <location>
        <begin position="194"/>
        <end position="213"/>
    </location>
</feature>
<keyword evidence="4 6" id="KW-1133">Transmembrane helix</keyword>
<dbReference type="KEGG" id="atr:18440223"/>
<protein>
    <recommendedName>
        <fullName evidence="9">Major facilitator superfamily (MFS) profile domain-containing protein</fullName>
    </recommendedName>
</protein>
<dbReference type="AlphaFoldDB" id="W1PW07"/>
<dbReference type="Gene3D" id="1.20.1250.20">
    <property type="entry name" value="MFS general substrate transporter like domains"/>
    <property type="match status" value="1"/>
</dbReference>
<evidence type="ECO:0000256" key="3">
    <source>
        <dbReference type="ARBA" id="ARBA00022692"/>
    </source>
</evidence>
<accession>W1PW07</accession>
<dbReference type="OMA" id="LCHTKNL"/>
<feature type="transmembrane region" description="Helical" evidence="6">
    <location>
        <begin position="461"/>
        <end position="483"/>
    </location>
</feature>
<name>W1PW07_AMBTC</name>
<sequence length="594" mass="65965">MEIGLERDEGSKKWVYDSSVDYNCRIPLRASTGGWKAALFIIGIEFSERLSYFGIASNLITYLTKILHQEVKVAAKNVNNWLGVTTVMPLVGGFLADSYMGRFPIILISSIIYLAGLSLLTLSEFLPALKPATCTTQPCTHNPMRAHEVAFFVAIYLVSLGTGGHKPSLESFGADQFDEQHTEERKQKISFFNWWYFGLCSGVILGVTVVVYVQDYVSWGMAQSILTAALALAIILLLLGTPYYRYMVPKGSPLTPMLQVFVAAMAKRKLPLPSNACELYEAPKSGKVGDRILCHTNKFRFLDKAAILEADGKESQSTMYKNPWRLATVTQVEETKLILSLTPIWLSCLIFGICINQGITFFIKQGSTMDRKMGPHFEMPPASLFGFSAFFMVILISIYDKILVPSIRRVTGNERGISILQRIGIGMFFSVVCMITAALTERKRLNIAKKHTMLGSLNGPLPMSVFWLLPQFLLIGVTDVFTLVGLQEYFYDQVPDNMRSLGIALYLSVIGVSSFLSSLLISIVDKITTGRGHPWFAKSINGSRLDLFYWLLGTMGALNLGIYMYVASKYSYKNVGKRVATEDSCNGEVADLGA</sequence>
<dbReference type="GO" id="GO:0016020">
    <property type="term" value="C:membrane"/>
    <property type="evidence" value="ECO:0000318"/>
    <property type="project" value="GO_Central"/>
</dbReference>
<dbReference type="eggNOG" id="KOG1237">
    <property type="taxonomic scope" value="Eukaryota"/>
</dbReference>
<evidence type="ECO:0008006" key="9">
    <source>
        <dbReference type="Google" id="ProtNLM"/>
    </source>
</evidence>
<dbReference type="InterPro" id="IPR000109">
    <property type="entry name" value="POT_fam"/>
</dbReference>
<dbReference type="PANTHER" id="PTHR11654">
    <property type="entry name" value="OLIGOPEPTIDE TRANSPORTER-RELATED"/>
    <property type="match status" value="1"/>
</dbReference>
<evidence type="ECO:0000256" key="1">
    <source>
        <dbReference type="ARBA" id="ARBA00004141"/>
    </source>
</evidence>
<evidence type="ECO:0000256" key="2">
    <source>
        <dbReference type="ARBA" id="ARBA00005982"/>
    </source>
</evidence>
<keyword evidence="3 6" id="KW-0812">Transmembrane</keyword>
<dbReference type="EMBL" id="KI392640">
    <property type="protein sequence ID" value="ERN12019.1"/>
    <property type="molecule type" value="Genomic_DNA"/>
</dbReference>
<organism evidence="7 8">
    <name type="scientific">Amborella trichopoda</name>
    <dbReference type="NCBI Taxonomy" id="13333"/>
    <lineage>
        <taxon>Eukaryota</taxon>
        <taxon>Viridiplantae</taxon>
        <taxon>Streptophyta</taxon>
        <taxon>Embryophyta</taxon>
        <taxon>Tracheophyta</taxon>
        <taxon>Spermatophyta</taxon>
        <taxon>Magnoliopsida</taxon>
        <taxon>Amborellales</taxon>
        <taxon>Amborellaceae</taxon>
        <taxon>Amborella</taxon>
    </lineage>
</organism>
<dbReference type="Proteomes" id="UP000017836">
    <property type="component" value="Unassembled WGS sequence"/>
</dbReference>
<dbReference type="SUPFAM" id="SSF103473">
    <property type="entry name" value="MFS general substrate transporter"/>
    <property type="match status" value="1"/>
</dbReference>
<dbReference type="OrthoDB" id="8904098at2759"/>
<evidence type="ECO:0000256" key="4">
    <source>
        <dbReference type="ARBA" id="ARBA00022989"/>
    </source>
</evidence>
<evidence type="ECO:0000256" key="6">
    <source>
        <dbReference type="SAM" id="Phobius"/>
    </source>
</evidence>
<comment type="similarity">
    <text evidence="2">Belongs to the major facilitator superfamily. Proton-dependent oligopeptide transporter (POT/PTR) (TC 2.A.17) family.</text>
</comment>
<dbReference type="GO" id="GO:0022857">
    <property type="term" value="F:transmembrane transporter activity"/>
    <property type="evidence" value="ECO:0000318"/>
    <property type="project" value="GO_Central"/>
</dbReference>
<feature type="transmembrane region" description="Helical" evidence="6">
    <location>
        <begin position="419"/>
        <end position="440"/>
    </location>
</feature>
<feature type="transmembrane region" description="Helical" evidence="6">
    <location>
        <begin position="344"/>
        <end position="362"/>
    </location>
</feature>
<dbReference type="GO" id="GO:0055085">
    <property type="term" value="P:transmembrane transport"/>
    <property type="evidence" value="ECO:0000318"/>
    <property type="project" value="GO_Central"/>
</dbReference>
<keyword evidence="8" id="KW-1185">Reference proteome</keyword>
<dbReference type="InterPro" id="IPR036259">
    <property type="entry name" value="MFS_trans_sf"/>
</dbReference>
<feature type="transmembrane region" description="Helical" evidence="6">
    <location>
        <begin position="382"/>
        <end position="399"/>
    </location>
</feature>
<evidence type="ECO:0000313" key="7">
    <source>
        <dbReference type="EMBL" id="ERN12019.1"/>
    </source>
</evidence>
<reference evidence="8" key="1">
    <citation type="journal article" date="2013" name="Science">
        <title>The Amborella genome and the evolution of flowering plants.</title>
        <authorList>
            <consortium name="Amborella Genome Project"/>
        </authorList>
    </citation>
    <scope>NUCLEOTIDE SEQUENCE [LARGE SCALE GENOMIC DNA]</scope>
</reference>
<dbReference type="Pfam" id="PF00854">
    <property type="entry name" value="PTR2"/>
    <property type="match status" value="1"/>
</dbReference>
<feature type="transmembrane region" description="Helical" evidence="6">
    <location>
        <begin position="503"/>
        <end position="524"/>
    </location>
</feature>
<feature type="transmembrane region" description="Helical" evidence="6">
    <location>
        <begin position="78"/>
        <end position="96"/>
    </location>
</feature>
<proteinExistence type="inferred from homology"/>
<feature type="transmembrane region" description="Helical" evidence="6">
    <location>
        <begin position="103"/>
        <end position="122"/>
    </location>
</feature>